<protein>
    <submittedName>
        <fullName evidence="2">Uncharacterized protein</fullName>
    </submittedName>
</protein>
<dbReference type="InterPro" id="IPR042489">
    <property type="entry name" value="CapZ_alpha_1"/>
</dbReference>
<sequence length="255" mass="26850">MTAAARPKQSARLAKERAETLPHCTAQEPNTGRHRTKNHSRHGRWPRALSPTVQRCTLISCPFSTCPCPLPPFSRVRLPSSPPLYRVTALSSPPSSSREPPLATGSSSFSSLSPHISSITSPSPPPSPAPAAAEPPIFSSPLSPPSSPELVYVPDSQSPTVLRDAAEVPGAALFLLAPPSASPPGQLVSIAGAAADAAEAPRHPCPPPPKLLDTPSAATSCTQLIITTYGELDKNNYLDPRTAQVATVDHIKQRR</sequence>
<dbReference type="Gene3D" id="3.30.1140.60">
    <property type="entry name" value="F-actin capping protein, alpha subunit"/>
    <property type="match status" value="1"/>
</dbReference>
<dbReference type="InterPro" id="IPR037282">
    <property type="entry name" value="CapZ_alpha/beta"/>
</dbReference>
<dbReference type="Proteomes" id="UP001341281">
    <property type="component" value="Chromosome 05"/>
</dbReference>
<feature type="compositionally biased region" description="Basic residues" evidence="1">
    <location>
        <begin position="32"/>
        <end position="45"/>
    </location>
</feature>
<gene>
    <name evidence="2" type="ORF">U9M48_023411</name>
</gene>
<accession>A0AAQ3WW37</accession>
<name>A0AAQ3WW37_PASNO</name>
<evidence type="ECO:0000256" key="1">
    <source>
        <dbReference type="SAM" id="MobiDB-lite"/>
    </source>
</evidence>
<keyword evidence="3" id="KW-1185">Reference proteome</keyword>
<feature type="region of interest" description="Disordered" evidence="1">
    <location>
        <begin position="88"/>
        <end position="151"/>
    </location>
</feature>
<feature type="compositionally biased region" description="Low complexity" evidence="1">
    <location>
        <begin position="91"/>
        <end position="121"/>
    </location>
</feature>
<evidence type="ECO:0000313" key="3">
    <source>
        <dbReference type="Proteomes" id="UP001341281"/>
    </source>
</evidence>
<feature type="compositionally biased region" description="Low complexity" evidence="1">
    <location>
        <begin position="130"/>
        <end position="141"/>
    </location>
</feature>
<feature type="region of interest" description="Disordered" evidence="1">
    <location>
        <begin position="194"/>
        <end position="214"/>
    </location>
</feature>
<dbReference type="AlphaFoldDB" id="A0AAQ3WW37"/>
<evidence type="ECO:0000313" key="2">
    <source>
        <dbReference type="EMBL" id="WVZ75351.1"/>
    </source>
</evidence>
<feature type="region of interest" description="Disordered" evidence="1">
    <location>
        <begin position="1"/>
        <end position="46"/>
    </location>
</feature>
<organism evidence="2 3">
    <name type="scientific">Paspalum notatum var. saurae</name>
    <dbReference type="NCBI Taxonomy" id="547442"/>
    <lineage>
        <taxon>Eukaryota</taxon>
        <taxon>Viridiplantae</taxon>
        <taxon>Streptophyta</taxon>
        <taxon>Embryophyta</taxon>
        <taxon>Tracheophyta</taxon>
        <taxon>Spermatophyta</taxon>
        <taxon>Magnoliopsida</taxon>
        <taxon>Liliopsida</taxon>
        <taxon>Poales</taxon>
        <taxon>Poaceae</taxon>
        <taxon>PACMAD clade</taxon>
        <taxon>Panicoideae</taxon>
        <taxon>Andropogonodae</taxon>
        <taxon>Paspaleae</taxon>
        <taxon>Paspalinae</taxon>
        <taxon>Paspalum</taxon>
    </lineage>
</organism>
<dbReference type="EMBL" id="CP144749">
    <property type="protein sequence ID" value="WVZ75351.1"/>
    <property type="molecule type" value="Genomic_DNA"/>
</dbReference>
<reference evidence="2 3" key="1">
    <citation type="submission" date="2024-02" db="EMBL/GenBank/DDBJ databases">
        <title>High-quality chromosome-scale genome assembly of Pensacola bahiagrass (Paspalum notatum Flugge var. saurae).</title>
        <authorList>
            <person name="Vega J.M."/>
            <person name="Podio M."/>
            <person name="Orjuela J."/>
            <person name="Siena L.A."/>
            <person name="Pessino S.C."/>
            <person name="Combes M.C."/>
            <person name="Mariac C."/>
            <person name="Albertini E."/>
            <person name="Pupilli F."/>
            <person name="Ortiz J.P.A."/>
            <person name="Leblanc O."/>
        </authorList>
    </citation>
    <scope>NUCLEOTIDE SEQUENCE [LARGE SCALE GENOMIC DNA]</scope>
    <source>
        <strain evidence="2">R1</strain>
        <tissue evidence="2">Leaf</tissue>
    </source>
</reference>
<proteinExistence type="predicted"/>
<dbReference type="SUPFAM" id="SSF90096">
    <property type="entry name" value="Subunits of heterodimeric actin filament capping protein Capz"/>
    <property type="match status" value="1"/>
</dbReference>